<organism evidence="1 2">
    <name type="scientific">Aspergillus eucalypticola (strain CBS 122712 / IBT 29274)</name>
    <dbReference type="NCBI Taxonomy" id="1448314"/>
    <lineage>
        <taxon>Eukaryota</taxon>
        <taxon>Fungi</taxon>
        <taxon>Dikarya</taxon>
        <taxon>Ascomycota</taxon>
        <taxon>Pezizomycotina</taxon>
        <taxon>Eurotiomycetes</taxon>
        <taxon>Eurotiomycetidae</taxon>
        <taxon>Eurotiales</taxon>
        <taxon>Aspergillaceae</taxon>
        <taxon>Aspergillus</taxon>
        <taxon>Aspergillus subgen. Circumdati</taxon>
    </lineage>
</organism>
<accession>A0A317UVI8</accession>
<comment type="caution">
    <text evidence="1">The sequence shown here is derived from an EMBL/GenBank/DDBJ whole genome shotgun (WGS) entry which is preliminary data.</text>
</comment>
<protein>
    <submittedName>
        <fullName evidence="1">Uncharacterized protein</fullName>
    </submittedName>
</protein>
<name>A0A317UVI8_ASPEC</name>
<dbReference type="EMBL" id="MSFU01000027">
    <property type="protein sequence ID" value="PWY65456.1"/>
    <property type="molecule type" value="Genomic_DNA"/>
</dbReference>
<dbReference type="GeneID" id="37058857"/>
<sequence>MTVTNGCNHEEWDTYYKWELGLASFHQKAQEDQNHMFLQIDQNDIYASQCLGKLVKIDSLDRVYDIQSRLTVYDESMNFLKQINFYQVVAEPSVWRHQTAIYQLLVDLCGQLEELVYIGELSPHSSHLAMRFFSFSPEHAEQMVLNGYVKWRWHLCRVVIEDIQKRIDDLSKDFESWVRQTPGDYGDIFPPNPLDQENESDASEVSEIRGLTRFGAVAMN</sequence>
<dbReference type="VEuPathDB" id="FungiDB:BO83DRAFT_453149"/>
<evidence type="ECO:0000313" key="1">
    <source>
        <dbReference type="EMBL" id="PWY65456.1"/>
    </source>
</evidence>
<evidence type="ECO:0000313" key="2">
    <source>
        <dbReference type="Proteomes" id="UP000246171"/>
    </source>
</evidence>
<gene>
    <name evidence="1" type="ORF">BO83DRAFT_453149</name>
</gene>
<reference evidence="1" key="1">
    <citation type="submission" date="2016-12" db="EMBL/GenBank/DDBJ databases">
        <title>The genomes of Aspergillus section Nigri reveals drivers in fungal speciation.</title>
        <authorList>
            <consortium name="DOE Joint Genome Institute"/>
            <person name="Vesth T.C."/>
            <person name="Nybo J."/>
            <person name="Theobald S."/>
            <person name="Brandl J."/>
            <person name="Frisvad J.C."/>
            <person name="Nielsen K.F."/>
            <person name="Lyhne E.K."/>
            <person name="Kogle M.E."/>
            <person name="Kuo A."/>
            <person name="Riley R."/>
            <person name="Clum A."/>
            <person name="Nolan M."/>
            <person name="Lipzen A."/>
            <person name="Salamov A."/>
            <person name="Henrissat B."/>
            <person name="Wiebenga A."/>
            <person name="De vries R.P."/>
            <person name="Grigoriev I.V."/>
            <person name="Mortensen U.H."/>
            <person name="Andersen M.R."/>
            <person name="Baker S.E."/>
        </authorList>
    </citation>
    <scope>NUCLEOTIDE SEQUENCE</scope>
    <source>
        <strain evidence="1">CBS 122712</strain>
    </source>
</reference>
<dbReference type="Proteomes" id="UP000246171">
    <property type="component" value="Unassembled WGS sequence"/>
</dbReference>
<dbReference type="OrthoDB" id="4387352at2759"/>
<dbReference type="RefSeq" id="XP_025384511.1">
    <property type="nucleotide sequence ID" value="XM_025536895.1"/>
</dbReference>
<dbReference type="AlphaFoldDB" id="A0A317UVI8"/>
<proteinExistence type="predicted"/>
<keyword evidence="2" id="KW-1185">Reference proteome</keyword>